<evidence type="ECO:0000313" key="2">
    <source>
        <dbReference type="Proteomes" id="UP001527882"/>
    </source>
</evidence>
<sequence length="147" mass="16947">MTSDDKNILRDATAEEAAIVFYDGTCGLCNRVVQFIIPRDPRGRFRFAALQSEIGKKMLRERGMDPEAPDTFVLLEGDRLYTRSTAGLHVLRRLGGAWPLTYALILVPRPFRDGMYNLIARSRYRWFGRSDACMLPDRSVRQRFIED</sequence>
<dbReference type="PANTHER" id="PTHR33639:SF2">
    <property type="entry name" value="DUF393 DOMAIN-CONTAINING PROTEIN"/>
    <property type="match status" value="1"/>
</dbReference>
<gene>
    <name evidence="1" type="ORF">O9H85_10215</name>
</gene>
<dbReference type="RefSeq" id="WP_269881231.1">
    <property type="nucleotide sequence ID" value="NZ_JAQAGZ010000005.1"/>
</dbReference>
<organism evidence="1 2">
    <name type="scientific">Paenibacillus gyeongsangnamensis</name>
    <dbReference type="NCBI Taxonomy" id="3388067"/>
    <lineage>
        <taxon>Bacteria</taxon>
        <taxon>Bacillati</taxon>
        <taxon>Bacillota</taxon>
        <taxon>Bacilli</taxon>
        <taxon>Bacillales</taxon>
        <taxon>Paenibacillaceae</taxon>
        <taxon>Paenibacillus</taxon>
    </lineage>
</organism>
<dbReference type="Pfam" id="PF04134">
    <property type="entry name" value="DCC1-like"/>
    <property type="match status" value="1"/>
</dbReference>
<dbReference type="PANTHER" id="PTHR33639">
    <property type="entry name" value="THIOL-DISULFIDE OXIDOREDUCTASE DCC"/>
    <property type="match status" value="1"/>
</dbReference>
<evidence type="ECO:0000313" key="1">
    <source>
        <dbReference type="EMBL" id="MCZ8512782.1"/>
    </source>
</evidence>
<accession>A0ABT4Q7L3</accession>
<dbReference type="InterPro" id="IPR007263">
    <property type="entry name" value="DCC1-like"/>
</dbReference>
<protein>
    <submittedName>
        <fullName evidence="1">Thiol-disulfide oxidoreductase DCC family protein</fullName>
    </submittedName>
</protein>
<proteinExistence type="predicted"/>
<keyword evidence="2" id="KW-1185">Reference proteome</keyword>
<dbReference type="InterPro" id="IPR052927">
    <property type="entry name" value="DCC_oxidoreductase"/>
</dbReference>
<name>A0ABT4Q7L3_9BACL</name>
<dbReference type="Proteomes" id="UP001527882">
    <property type="component" value="Unassembled WGS sequence"/>
</dbReference>
<comment type="caution">
    <text evidence="1">The sequence shown here is derived from an EMBL/GenBank/DDBJ whole genome shotgun (WGS) entry which is preliminary data.</text>
</comment>
<reference evidence="1 2" key="1">
    <citation type="submission" date="2022-12" db="EMBL/GenBank/DDBJ databases">
        <title>Draft genome sequence of Paenibacillus sp. dW9.</title>
        <authorList>
            <person name="Choi E.-W."/>
            <person name="Kim D.-U."/>
        </authorList>
    </citation>
    <scope>NUCLEOTIDE SEQUENCE [LARGE SCALE GENOMIC DNA]</scope>
    <source>
        <strain evidence="2">dW9</strain>
    </source>
</reference>
<dbReference type="EMBL" id="JAQAGZ010000005">
    <property type="protein sequence ID" value="MCZ8512782.1"/>
    <property type="molecule type" value="Genomic_DNA"/>
</dbReference>